<reference evidence="11 12" key="1">
    <citation type="submission" date="2010-05" db="EMBL/GenBank/DDBJ databases">
        <title>The Genome Sequence of Thecamonas trahens ATCC 50062.</title>
        <authorList>
            <consortium name="The Broad Institute Genome Sequencing Platform"/>
            <person name="Russ C."/>
            <person name="Cuomo C."/>
            <person name="Shea T."/>
            <person name="Young S.K."/>
            <person name="Zeng Q."/>
            <person name="Koehrsen M."/>
            <person name="Haas B."/>
            <person name="Borodovsky M."/>
            <person name="Guigo R."/>
            <person name="Alvarado L."/>
            <person name="Berlin A."/>
            <person name="Bochicchio J."/>
            <person name="Borenstein D."/>
            <person name="Chapman S."/>
            <person name="Chen Z."/>
            <person name="Freedman E."/>
            <person name="Gellesch M."/>
            <person name="Goldberg J."/>
            <person name="Griggs A."/>
            <person name="Gujja S."/>
            <person name="Heilman E."/>
            <person name="Heiman D."/>
            <person name="Hepburn T."/>
            <person name="Howarth C."/>
            <person name="Jen D."/>
            <person name="Larson L."/>
            <person name="Mehta T."/>
            <person name="Park D."/>
            <person name="Pearson M."/>
            <person name="Roberts A."/>
            <person name="Saif S."/>
            <person name="Shenoy N."/>
            <person name="Sisk P."/>
            <person name="Stolte C."/>
            <person name="Sykes S."/>
            <person name="Thomson T."/>
            <person name="Walk T."/>
            <person name="White J."/>
            <person name="Yandava C."/>
            <person name="Burger G."/>
            <person name="Gray M.W."/>
            <person name="Holland P.W.H."/>
            <person name="King N."/>
            <person name="Lang F.B.F."/>
            <person name="Roger A.J."/>
            <person name="Ruiz-Trillo I."/>
            <person name="Lander E."/>
            <person name="Nusbaum C."/>
        </authorList>
    </citation>
    <scope>NUCLEOTIDE SEQUENCE [LARGE SCALE GENOMIC DNA]</scope>
    <source>
        <strain evidence="11 12">ATCC 50062</strain>
    </source>
</reference>
<dbReference type="InterPro" id="IPR038774">
    <property type="entry name" value="CEP162-like"/>
</dbReference>
<feature type="region of interest" description="Disordered" evidence="10">
    <location>
        <begin position="542"/>
        <end position="563"/>
    </location>
</feature>
<dbReference type="GO" id="GO:0005879">
    <property type="term" value="C:axonemal microtubule"/>
    <property type="evidence" value="ECO:0007669"/>
    <property type="project" value="TreeGrafter"/>
</dbReference>
<evidence type="ECO:0000256" key="3">
    <source>
        <dbReference type="ARBA" id="ARBA00021406"/>
    </source>
</evidence>
<evidence type="ECO:0000256" key="10">
    <source>
        <dbReference type="SAM" id="MobiDB-lite"/>
    </source>
</evidence>
<keyword evidence="4" id="KW-0963">Cytoplasm</keyword>
<name>A0A0L0DIB5_THETB</name>
<evidence type="ECO:0000256" key="4">
    <source>
        <dbReference type="ARBA" id="ARBA00022490"/>
    </source>
</evidence>
<dbReference type="GO" id="GO:0060271">
    <property type="term" value="P:cilium assembly"/>
    <property type="evidence" value="ECO:0007669"/>
    <property type="project" value="TreeGrafter"/>
</dbReference>
<gene>
    <name evidence="11" type="ORF">AMSG_00879</name>
</gene>
<evidence type="ECO:0000256" key="2">
    <source>
        <dbReference type="ARBA" id="ARBA00009485"/>
    </source>
</evidence>
<protein>
    <recommendedName>
        <fullName evidence="3">Centrosomal protein of 162 kDa</fullName>
    </recommendedName>
</protein>
<dbReference type="RefSeq" id="XP_013762058.1">
    <property type="nucleotide sequence ID" value="XM_013906604.1"/>
</dbReference>
<dbReference type="GeneID" id="25560656"/>
<accession>A0A0L0DIB5</accession>
<keyword evidence="8" id="KW-0206">Cytoskeleton</keyword>
<comment type="subcellular location">
    <subcellularLocation>
        <location evidence="1">Cytoplasm</location>
        <location evidence="1">Cytoskeleton</location>
        <location evidence="1">Microtubule organizing center</location>
        <location evidence="1">Centrosome</location>
        <location evidence="1">Centriole</location>
    </subcellularLocation>
</comment>
<feature type="region of interest" description="Disordered" evidence="10">
    <location>
        <begin position="288"/>
        <end position="325"/>
    </location>
</feature>
<dbReference type="AlphaFoldDB" id="A0A0L0DIB5"/>
<evidence type="ECO:0000313" key="11">
    <source>
        <dbReference type="EMBL" id="KNC52052.1"/>
    </source>
</evidence>
<organism evidence="11 12">
    <name type="scientific">Thecamonas trahens ATCC 50062</name>
    <dbReference type="NCBI Taxonomy" id="461836"/>
    <lineage>
        <taxon>Eukaryota</taxon>
        <taxon>Apusozoa</taxon>
        <taxon>Apusomonadida</taxon>
        <taxon>Apusomonadidae</taxon>
        <taxon>Thecamonas</taxon>
    </lineage>
</organism>
<dbReference type="OrthoDB" id="2157184at2759"/>
<feature type="coiled-coil region" evidence="9">
    <location>
        <begin position="364"/>
        <end position="473"/>
    </location>
</feature>
<feature type="coiled-coil region" evidence="9">
    <location>
        <begin position="192"/>
        <end position="288"/>
    </location>
</feature>
<evidence type="ECO:0000256" key="8">
    <source>
        <dbReference type="ARBA" id="ARBA00023212"/>
    </source>
</evidence>
<feature type="compositionally biased region" description="Low complexity" evidence="10">
    <location>
        <begin position="593"/>
        <end position="612"/>
    </location>
</feature>
<feature type="region of interest" description="Disordered" evidence="10">
    <location>
        <begin position="713"/>
        <end position="750"/>
    </location>
</feature>
<evidence type="ECO:0000256" key="1">
    <source>
        <dbReference type="ARBA" id="ARBA00004114"/>
    </source>
</evidence>
<feature type="compositionally biased region" description="Low complexity" evidence="10">
    <location>
        <begin position="67"/>
        <end position="88"/>
    </location>
</feature>
<evidence type="ECO:0000256" key="9">
    <source>
        <dbReference type="SAM" id="Coils"/>
    </source>
</evidence>
<dbReference type="EMBL" id="GL349436">
    <property type="protein sequence ID" value="KNC52052.1"/>
    <property type="molecule type" value="Genomic_DNA"/>
</dbReference>
<evidence type="ECO:0000256" key="5">
    <source>
        <dbReference type="ARBA" id="ARBA00022701"/>
    </source>
</evidence>
<dbReference type="STRING" id="461836.A0A0L0DIB5"/>
<keyword evidence="5" id="KW-0493">Microtubule</keyword>
<proteinExistence type="inferred from homology"/>
<keyword evidence="7 9" id="KW-0175">Coiled coil</keyword>
<feature type="region of interest" description="Disordered" evidence="10">
    <location>
        <begin position="136"/>
        <end position="171"/>
    </location>
</feature>
<feature type="coiled-coil region" evidence="9">
    <location>
        <begin position="799"/>
        <end position="833"/>
    </location>
</feature>
<dbReference type="PANTHER" id="PTHR34031">
    <property type="entry name" value="CENTROSOMAL PROTEIN OF 162 KDA"/>
    <property type="match status" value="1"/>
</dbReference>
<keyword evidence="6" id="KW-0970">Cilium biogenesis/degradation</keyword>
<feature type="region of interest" description="Disordered" evidence="10">
    <location>
        <begin position="592"/>
        <end position="613"/>
    </location>
</feature>
<feature type="region of interest" description="Disordered" evidence="10">
    <location>
        <begin position="67"/>
        <end position="100"/>
    </location>
</feature>
<evidence type="ECO:0000256" key="6">
    <source>
        <dbReference type="ARBA" id="ARBA00022794"/>
    </source>
</evidence>
<comment type="similarity">
    <text evidence="2">Belongs to the CEP162 family.</text>
</comment>
<sequence length="915" mass="98718">MDDDTLGAQRLQHPTPAEVPVLPTPAADLPPPTPAHAVRWSGDRDGSSVSPEVSLIAAGPFDELVRADAGAPAAHEASASPHGSYSSRSRSRSRSTPLSDKLEELAALRLSDADDSAAKAEFFARKEREGPVNYGELLAEASASDDDSDAGSVSGLTVPLQPTLSATPTRAPAPAAASFREPSAELSNQRATAELRAELTRLYAQLAEAQDATVQAKAALARHKREAERAARIAHDKADATIKGLRAEVDELRTKLAAPDVKEQEALIQGFQRENEKLCAEIKELKTATASPAAASPDAAPARRTPAPASPSVLSSPAPSQDPNPELVAELEAARTRELELKFELDKSRKEKKELAARVAGINLDTYEATLAELEALKAKAAQEADDAASRVASLTSKLRWYEENQELIDASDAELADARATIEALRLRLADAGISSPDTHDDAARKRAAATRAADKRRIRELEAQVANMDEVIRNRFPDSIPELIRAAAPSSDDNETIAFLKGELERVNAAFDAAQDKHSRELRVLRQKHEKTRAFYERELEAAADGAPRPRRNPPPTRGRVAELERTLANVRSLYQRKLRDADAKIARLEAQASAPPQAASRPASGPPGRVRALRTKIRTLERELAEARAANAQLRELGDSAPDPIALDELRARNRELAEDLDAARADVDDARAAANAAEHAHAAELNAITTAHDAAMDALLSKLDTAEWSRRAKNQPPASPPPPPTALENKENDPVPPTPKAQRQLKSQVDLVLTRLEALEAAHLEPSPAVPAPPPPAPVAADEVTAALDMYRSKVSNMQSKLVLAHARIAELEEANAELRIEASKLRSSPALTNIAKLARKIEDMEKRHMLRELELESIIEDTKTSSKLDLALVKKEHANQLAAKNSEIAIFQNELDSLLGTVDVLRAALV</sequence>
<evidence type="ECO:0000256" key="7">
    <source>
        <dbReference type="ARBA" id="ARBA00023054"/>
    </source>
</evidence>
<feature type="compositionally biased region" description="Low complexity" evidence="10">
    <location>
        <begin position="288"/>
        <end position="319"/>
    </location>
</feature>
<evidence type="ECO:0000313" key="12">
    <source>
        <dbReference type="Proteomes" id="UP000054408"/>
    </source>
</evidence>
<dbReference type="Proteomes" id="UP000054408">
    <property type="component" value="Unassembled WGS sequence"/>
</dbReference>
<dbReference type="GO" id="GO:0005814">
    <property type="term" value="C:centriole"/>
    <property type="evidence" value="ECO:0007669"/>
    <property type="project" value="UniProtKB-SubCell"/>
</dbReference>
<keyword evidence="12" id="KW-1185">Reference proteome</keyword>
<dbReference type="PANTHER" id="PTHR34031:SF1">
    <property type="entry name" value="CENTROSOMAL PROTEIN OF 162 KDA"/>
    <property type="match status" value="1"/>
</dbReference>
<feature type="region of interest" description="Disordered" evidence="10">
    <location>
        <begin position="1"/>
        <end position="53"/>
    </location>
</feature>
<dbReference type="eggNOG" id="ENOG502QSPF">
    <property type="taxonomic scope" value="Eukaryota"/>
</dbReference>